<reference evidence="1" key="1">
    <citation type="submission" date="2023-05" db="EMBL/GenBank/DDBJ databases">
        <authorList>
            <consortium name="ELIXIR-Norway"/>
        </authorList>
    </citation>
    <scope>NUCLEOTIDE SEQUENCE</scope>
</reference>
<reference evidence="1" key="2">
    <citation type="submission" date="2025-03" db="EMBL/GenBank/DDBJ databases">
        <authorList>
            <consortium name="ELIXIR-Norway"/>
            <consortium name="Elixir Norway"/>
        </authorList>
    </citation>
    <scope>NUCLEOTIDE SEQUENCE</scope>
</reference>
<accession>A0AC59ZS53</accession>
<dbReference type="EMBL" id="OX596088">
    <property type="protein sequence ID" value="CAN0503863.1"/>
    <property type="molecule type" value="Genomic_DNA"/>
</dbReference>
<organism evidence="1 2">
    <name type="scientific">Rangifer tarandus platyrhynchus</name>
    <name type="common">Svalbard reindeer</name>
    <dbReference type="NCBI Taxonomy" id="3082113"/>
    <lineage>
        <taxon>Eukaryota</taxon>
        <taxon>Metazoa</taxon>
        <taxon>Chordata</taxon>
        <taxon>Craniata</taxon>
        <taxon>Vertebrata</taxon>
        <taxon>Euteleostomi</taxon>
        <taxon>Mammalia</taxon>
        <taxon>Eutheria</taxon>
        <taxon>Laurasiatheria</taxon>
        <taxon>Artiodactyla</taxon>
        <taxon>Ruminantia</taxon>
        <taxon>Pecora</taxon>
        <taxon>Cervidae</taxon>
        <taxon>Odocoileinae</taxon>
        <taxon>Rangifer</taxon>
    </lineage>
</organism>
<evidence type="ECO:0000313" key="2">
    <source>
        <dbReference type="Proteomes" id="UP001162501"/>
    </source>
</evidence>
<dbReference type="Proteomes" id="UP001162501">
    <property type="component" value="Chromosome 4"/>
</dbReference>
<sequence>MENQNNVTEFVFIGLWGNKKIELLFFFLFLLCYQAVLMGNFIISLTINCNHLMQQLMYYFLCHLFLIDVCYTSMAAP</sequence>
<feature type="non-terminal residue" evidence="1">
    <location>
        <position position="77"/>
    </location>
</feature>
<proteinExistence type="predicted"/>
<name>A0AC59ZS53_RANTA</name>
<evidence type="ECO:0000313" key="1">
    <source>
        <dbReference type="EMBL" id="CAN0503863.1"/>
    </source>
</evidence>
<protein>
    <submittedName>
        <fullName evidence="1">Uncharacterized protein</fullName>
    </submittedName>
</protein>
<gene>
    <name evidence="1" type="ORF">MRATA1EN22A_LOCUS22399</name>
</gene>